<evidence type="ECO:0000313" key="2">
    <source>
        <dbReference type="EMBL" id="KAL0578194.1"/>
    </source>
</evidence>
<dbReference type="InterPro" id="IPR033909">
    <property type="entry name" value="RNR_small"/>
</dbReference>
<keyword evidence="2" id="KW-0560">Oxidoreductase</keyword>
<dbReference type="CDD" id="cd01049">
    <property type="entry name" value="RNRR2"/>
    <property type="match status" value="1"/>
</dbReference>
<gene>
    <name evidence="2" type="primary">RRM2B</name>
    <name evidence="2" type="ORF">V5O48_003797</name>
</gene>
<dbReference type="GO" id="GO:0004748">
    <property type="term" value="F:ribonucleoside-diphosphate reductase activity, thioredoxin disulfide as acceptor"/>
    <property type="evidence" value="ECO:0007669"/>
    <property type="project" value="UniProtKB-EC"/>
</dbReference>
<dbReference type="Gene3D" id="1.10.620.20">
    <property type="entry name" value="Ribonucleotide Reductase, subunit A"/>
    <property type="match status" value="1"/>
</dbReference>
<dbReference type="InterPro" id="IPR012348">
    <property type="entry name" value="RNR-like"/>
</dbReference>
<name>A0ABR3FRU8_9AGAR</name>
<evidence type="ECO:0000256" key="1">
    <source>
        <dbReference type="ARBA" id="ARBA00009303"/>
    </source>
</evidence>
<organism evidence="2 3">
    <name type="scientific">Marasmius crinis-equi</name>
    <dbReference type="NCBI Taxonomy" id="585013"/>
    <lineage>
        <taxon>Eukaryota</taxon>
        <taxon>Fungi</taxon>
        <taxon>Dikarya</taxon>
        <taxon>Basidiomycota</taxon>
        <taxon>Agaricomycotina</taxon>
        <taxon>Agaricomycetes</taxon>
        <taxon>Agaricomycetidae</taxon>
        <taxon>Agaricales</taxon>
        <taxon>Marasmiineae</taxon>
        <taxon>Marasmiaceae</taxon>
        <taxon>Marasmius</taxon>
    </lineage>
</organism>
<dbReference type="PANTHER" id="PTHR23409:SF18">
    <property type="entry name" value="RIBONUCLEOSIDE-DIPHOSPHATE REDUCTASE SUBUNIT M2"/>
    <property type="match status" value="1"/>
</dbReference>
<proteinExistence type="inferred from homology"/>
<dbReference type="EC" id="1.17.4.1" evidence="2"/>
<dbReference type="PROSITE" id="PS00368">
    <property type="entry name" value="RIBORED_SMALL"/>
    <property type="match status" value="1"/>
</dbReference>
<comment type="caution">
    <text evidence="2">The sequence shown here is derived from an EMBL/GenBank/DDBJ whole genome shotgun (WGS) entry which is preliminary data.</text>
</comment>
<dbReference type="EMBL" id="JBAHYK010000114">
    <property type="protein sequence ID" value="KAL0578194.1"/>
    <property type="molecule type" value="Genomic_DNA"/>
</dbReference>
<dbReference type="PANTHER" id="PTHR23409">
    <property type="entry name" value="RIBONUCLEOSIDE-DIPHOSPHATE REDUCTASE SMALL CHAIN"/>
    <property type="match status" value="1"/>
</dbReference>
<dbReference type="InterPro" id="IPR000358">
    <property type="entry name" value="RNR_small_fam"/>
</dbReference>
<evidence type="ECO:0000313" key="3">
    <source>
        <dbReference type="Proteomes" id="UP001465976"/>
    </source>
</evidence>
<dbReference type="Pfam" id="PF00268">
    <property type="entry name" value="Ribonuc_red_sm"/>
    <property type="match status" value="1"/>
</dbReference>
<dbReference type="SUPFAM" id="SSF47240">
    <property type="entry name" value="Ferritin-like"/>
    <property type="match status" value="1"/>
</dbReference>
<sequence>MVRSYALSALAPPDKLAHDPERANFQLDIKLKCNSTLYACNRARATESVTCCLDRSIKKNLIRPISTPTALSDISYLTMTHNPPTSNPPQITITPPETEPLLRQSSDRFVLFPIKYDEIWRMYKQAESSFWKAEEIDLSKDLNDWNKLNDEEQHFLSQILAFFATADGIVNENLAARFSSEVTIPEARCFYGFQIMMENIHAETYSLLIDTYIRDNTQKAHLFAAIDRVPSIRKKAEWALKWISSNERTFPERLVAFAAVEGIFFSGSFAAIFWLKKRGLMPGLTFSNELISRDEGLHTEFAVLLFGMLQNKPTTETVKAIIEEAVMVEKEFMNDSLPVNLIGMNAIAMGQYVEFVADRLLQSLGFSVSYNSTNPFDFMELISLEGKTNFFEKRVSEYASASTNEAFRSNKYTFQTDQDF</sequence>
<protein>
    <submittedName>
        <fullName evidence="2">Ribonucleoside-diphosphate reductase subunit M2 B</fullName>
        <ecNumber evidence="2">1.17.4.1</ecNumber>
    </submittedName>
</protein>
<dbReference type="InterPro" id="IPR030475">
    <property type="entry name" value="RNR_small_AS"/>
</dbReference>
<accession>A0ABR3FRU8</accession>
<reference evidence="2 3" key="1">
    <citation type="submission" date="2024-02" db="EMBL/GenBank/DDBJ databases">
        <title>A draft genome for the cacao thread blight pathogen Marasmius crinis-equi.</title>
        <authorList>
            <person name="Cohen S.P."/>
            <person name="Baruah I.K."/>
            <person name="Amoako-Attah I."/>
            <person name="Bukari Y."/>
            <person name="Meinhardt L.W."/>
            <person name="Bailey B.A."/>
        </authorList>
    </citation>
    <scope>NUCLEOTIDE SEQUENCE [LARGE SCALE GENOMIC DNA]</scope>
    <source>
        <strain evidence="2 3">GH-76</strain>
    </source>
</reference>
<keyword evidence="3" id="KW-1185">Reference proteome</keyword>
<dbReference type="Proteomes" id="UP001465976">
    <property type="component" value="Unassembled WGS sequence"/>
</dbReference>
<dbReference type="InterPro" id="IPR009078">
    <property type="entry name" value="Ferritin-like_SF"/>
</dbReference>
<comment type="similarity">
    <text evidence="1">Belongs to the ribonucleoside diphosphate reductase small chain family.</text>
</comment>